<sequence>MTTQEQQAKDALDMIAYVSRLLRQGIANSLPVSGDQYLTVAIPGTIIDTRDVSEGGSYVWTPTKTKDPLTPLAVQQAEAKLVDGMMPLATVIVGNTGRSVSRSYNRALDLLVPLKSAGSPGCNDPSDPRFTKAMDYLRSTDDVGRSPIDYYIAKQTAWQEAQSEWDSAKQDAHSGFLRQYPGGKPEDIAAIQQAMNEWNQVNFRKYKTNVQGKWMDWVTRGNKYEVENSFGVVDIESIMARIEESKESWRNSTIVDEDGANELQSVRLTPRNWAQLCQDKVTQWRATNGGYSYEQLEAEIEPSSFSQSKSSSSWGMSVSGGVNYGLFRLGGAYSHEEGKSEMYQDMAKCDVAISFDAMVVNINRPWLYGELFGDYELNVADGIKLSPGPEQLQQWLTDVKNNAKVLGEWTQFPSYPTSFVVAANTIIEFTGSTSHIEQHFSFHSNSGSISVGFGPFSMSGSFHEEAQNANVQMQATATGCKIAFGSPQIIAWTSQILPQLPRPKDFDPLVTNFV</sequence>
<dbReference type="GeneID" id="36596645"/>
<gene>
    <name evidence="1" type="ORF">K444DRAFT_722797</name>
</gene>
<proteinExistence type="predicted"/>
<organism evidence="1 2">
    <name type="scientific">Hyaloscypha bicolor E</name>
    <dbReference type="NCBI Taxonomy" id="1095630"/>
    <lineage>
        <taxon>Eukaryota</taxon>
        <taxon>Fungi</taxon>
        <taxon>Dikarya</taxon>
        <taxon>Ascomycota</taxon>
        <taxon>Pezizomycotina</taxon>
        <taxon>Leotiomycetes</taxon>
        <taxon>Helotiales</taxon>
        <taxon>Hyaloscyphaceae</taxon>
        <taxon>Hyaloscypha</taxon>
        <taxon>Hyaloscypha bicolor</taxon>
    </lineage>
</organism>
<dbReference type="InParanoid" id="A0A2J6TA89"/>
<dbReference type="EMBL" id="KZ613803">
    <property type="protein sequence ID" value="PMD59936.1"/>
    <property type="molecule type" value="Genomic_DNA"/>
</dbReference>
<accession>A0A2J6TA89</accession>
<dbReference type="RefSeq" id="XP_024736840.1">
    <property type="nucleotide sequence ID" value="XM_024888569.1"/>
</dbReference>
<name>A0A2J6TA89_9HELO</name>
<dbReference type="AlphaFoldDB" id="A0A2J6TA89"/>
<dbReference type="Proteomes" id="UP000235371">
    <property type="component" value="Unassembled WGS sequence"/>
</dbReference>
<dbReference type="OrthoDB" id="3543547at2759"/>
<evidence type="ECO:0000313" key="2">
    <source>
        <dbReference type="Proteomes" id="UP000235371"/>
    </source>
</evidence>
<protein>
    <submittedName>
        <fullName evidence="1">Uncharacterized protein</fullName>
    </submittedName>
</protein>
<keyword evidence="2" id="KW-1185">Reference proteome</keyword>
<evidence type="ECO:0000313" key="1">
    <source>
        <dbReference type="EMBL" id="PMD59936.1"/>
    </source>
</evidence>
<reference evidence="1 2" key="1">
    <citation type="submission" date="2016-04" db="EMBL/GenBank/DDBJ databases">
        <title>A degradative enzymes factory behind the ericoid mycorrhizal symbiosis.</title>
        <authorList>
            <consortium name="DOE Joint Genome Institute"/>
            <person name="Martino E."/>
            <person name="Morin E."/>
            <person name="Grelet G."/>
            <person name="Kuo A."/>
            <person name="Kohler A."/>
            <person name="Daghino S."/>
            <person name="Barry K."/>
            <person name="Choi C."/>
            <person name="Cichocki N."/>
            <person name="Clum A."/>
            <person name="Copeland A."/>
            <person name="Hainaut M."/>
            <person name="Haridas S."/>
            <person name="Labutti K."/>
            <person name="Lindquist E."/>
            <person name="Lipzen A."/>
            <person name="Khouja H.-R."/>
            <person name="Murat C."/>
            <person name="Ohm R."/>
            <person name="Olson A."/>
            <person name="Spatafora J."/>
            <person name="Veneault-Fourrey C."/>
            <person name="Henrissat B."/>
            <person name="Grigoriev I."/>
            <person name="Martin F."/>
            <person name="Perotto S."/>
        </authorList>
    </citation>
    <scope>NUCLEOTIDE SEQUENCE [LARGE SCALE GENOMIC DNA]</scope>
    <source>
        <strain evidence="1 2">E</strain>
    </source>
</reference>